<dbReference type="PANTHER" id="PTHR43752:SF2">
    <property type="entry name" value="BNR_ASP-BOX REPEAT FAMILY PROTEIN"/>
    <property type="match status" value="1"/>
</dbReference>
<organism evidence="2 3">
    <name type="scientific">Chlamydia psittaci 99DC5</name>
    <dbReference type="NCBI Taxonomy" id="1112251"/>
    <lineage>
        <taxon>Bacteria</taxon>
        <taxon>Pseudomonadati</taxon>
        <taxon>Chlamydiota</taxon>
        <taxon>Chlamydiia</taxon>
        <taxon>Chlamydiales</taxon>
        <taxon>Chlamydiaceae</taxon>
        <taxon>Chlamydia/Chlamydophila group</taxon>
        <taxon>Chlamydia</taxon>
    </lineage>
</organism>
<accession>A0ABP2X4S7</accession>
<protein>
    <submittedName>
        <fullName evidence="2">BNR repeat-like domain protein</fullName>
    </submittedName>
</protein>
<evidence type="ECO:0000313" key="3">
    <source>
        <dbReference type="Proteomes" id="UP000014627"/>
    </source>
</evidence>
<keyword evidence="3" id="KW-1185">Reference proteome</keyword>
<dbReference type="Proteomes" id="UP000014627">
    <property type="component" value="Unassembled WGS sequence"/>
</dbReference>
<name>A0ABP2X4S7_CHLPS</name>
<dbReference type="SUPFAM" id="SSF50939">
    <property type="entry name" value="Sialidases"/>
    <property type="match status" value="1"/>
</dbReference>
<proteinExistence type="predicted"/>
<comment type="caution">
    <text evidence="2">The sequence shown here is derived from an EMBL/GenBank/DDBJ whole genome shotgun (WGS) entry which is preliminary data.</text>
</comment>
<dbReference type="CDD" id="cd15482">
    <property type="entry name" value="Sialidase_non-viral"/>
    <property type="match status" value="1"/>
</dbReference>
<evidence type="ECO:0000259" key="1">
    <source>
        <dbReference type="Pfam" id="PF13088"/>
    </source>
</evidence>
<dbReference type="Pfam" id="PF13088">
    <property type="entry name" value="BNR_2"/>
    <property type="match status" value="1"/>
</dbReference>
<gene>
    <name evidence="2" type="ORF">CP99DC5_0045</name>
</gene>
<dbReference type="Gene3D" id="2.120.10.10">
    <property type="match status" value="1"/>
</dbReference>
<evidence type="ECO:0000313" key="2">
    <source>
        <dbReference type="EMBL" id="EPJ28959.1"/>
    </source>
</evidence>
<feature type="domain" description="Sialidase" evidence="1">
    <location>
        <begin position="70"/>
        <end position="299"/>
    </location>
</feature>
<dbReference type="EMBL" id="ATLC01000043">
    <property type="protein sequence ID" value="EPJ28959.1"/>
    <property type="molecule type" value="Genomic_DNA"/>
</dbReference>
<dbReference type="RefSeq" id="WP_014945580.1">
    <property type="nucleotide sequence ID" value="NZ_KE356190.1"/>
</dbReference>
<dbReference type="InterPro" id="IPR011040">
    <property type="entry name" value="Sialidase"/>
</dbReference>
<dbReference type="PANTHER" id="PTHR43752">
    <property type="entry name" value="BNR/ASP-BOX REPEAT FAMILY PROTEIN"/>
    <property type="match status" value="1"/>
</dbReference>
<reference evidence="2 3" key="1">
    <citation type="submission" date="2013-04" db="EMBL/GenBank/DDBJ databases">
        <title>Genome sequence of Chlamydia psittaci 99DC5.</title>
        <authorList>
            <person name="Huot-Creasy H."/>
            <person name="McCracken C.L."/>
            <person name="Humphries M."/>
            <person name="Sachse K."/>
            <person name="Laroucau K."/>
            <person name="Bavoil P."/>
            <person name="Myers G.S."/>
        </authorList>
    </citation>
    <scope>NUCLEOTIDE SEQUENCE [LARGE SCALE GENOMIC DNA]</scope>
    <source>
        <strain evidence="2 3">99DC5</strain>
    </source>
</reference>
<dbReference type="InterPro" id="IPR036278">
    <property type="entry name" value="Sialidase_sf"/>
</dbReference>
<sequence>MWKGWICLIFFSPAVVHAGETYKPCEELWLSSDNRTSGMSTIVETSGRLLVVWQDCDSNKLIGRRCDLGIWSEPYEIFPQESGLFSHPVLVRISSQEIWLFYRKQQVGESRSQPYVAFSFNSGFHWLEHRLLPPGIEGTTRNPPYVDRIRNRVYIPSYNVYEIPGQEVIGDSWVEIYNFFSKSWEGRMGPILGGSRNQVPIEPAIVKLTSNKLALFFRNASVEESYICMAVSTNQGSSWSKLKNLPWRSYDNSIAVQSGRNGKLYLFANSAPAGERLTCFSSYNEGITWNHPKLIDSGYSVDPSAYLDRQGCMHLVYTSKDDQGTQRIKYYRIKEDTLLLNCPACWILEDIKESTDE</sequence>